<reference evidence="2 3" key="1">
    <citation type="submission" date="2018-04" db="EMBL/GenBank/DDBJ databases">
        <title>Genomic Encyclopedia of Archaeal and Bacterial Type Strains, Phase II (KMG-II): from individual species to whole genera.</title>
        <authorList>
            <person name="Goeker M."/>
        </authorList>
    </citation>
    <scope>NUCLEOTIDE SEQUENCE [LARGE SCALE GENOMIC DNA]</scope>
    <source>
        <strain evidence="2 3">DSM 5822</strain>
    </source>
</reference>
<dbReference type="PANTHER" id="PTHR36966:SF1">
    <property type="entry name" value="REP-ASSOCIATED TYROSINE TRANSPOSASE"/>
    <property type="match status" value="1"/>
</dbReference>
<protein>
    <submittedName>
        <fullName evidence="2">Putative transposase</fullName>
    </submittedName>
</protein>
<organism evidence="2 3">
    <name type="scientific">Agitococcus lubricus</name>
    <dbReference type="NCBI Taxonomy" id="1077255"/>
    <lineage>
        <taxon>Bacteria</taxon>
        <taxon>Pseudomonadati</taxon>
        <taxon>Pseudomonadota</taxon>
        <taxon>Gammaproteobacteria</taxon>
        <taxon>Moraxellales</taxon>
        <taxon>Moraxellaceae</taxon>
        <taxon>Agitococcus</taxon>
    </lineage>
</organism>
<dbReference type="RefSeq" id="WP_107864236.1">
    <property type="nucleotide sequence ID" value="NZ_QAON01000001.1"/>
</dbReference>
<feature type="domain" description="Transposase IS200-like" evidence="1">
    <location>
        <begin position="9"/>
        <end position="134"/>
    </location>
</feature>
<dbReference type="PANTHER" id="PTHR36966">
    <property type="entry name" value="REP-ASSOCIATED TYROSINE TRANSPOSASE"/>
    <property type="match status" value="1"/>
</dbReference>
<dbReference type="SUPFAM" id="SSF143422">
    <property type="entry name" value="Transposase IS200-like"/>
    <property type="match status" value="1"/>
</dbReference>
<dbReference type="OrthoDB" id="9788881at2"/>
<dbReference type="InterPro" id="IPR036515">
    <property type="entry name" value="Transposase_17_sf"/>
</dbReference>
<dbReference type="Proteomes" id="UP000244223">
    <property type="component" value="Unassembled WGS sequence"/>
</dbReference>
<keyword evidence="3" id="KW-1185">Reference proteome</keyword>
<evidence type="ECO:0000313" key="3">
    <source>
        <dbReference type="Proteomes" id="UP000244223"/>
    </source>
</evidence>
<dbReference type="GO" id="GO:0006313">
    <property type="term" value="P:DNA transposition"/>
    <property type="evidence" value="ECO:0007669"/>
    <property type="project" value="InterPro"/>
</dbReference>
<accession>A0A2T5J3M7</accession>
<name>A0A2T5J3M7_9GAMM</name>
<dbReference type="GO" id="GO:0043565">
    <property type="term" value="F:sequence-specific DNA binding"/>
    <property type="evidence" value="ECO:0007669"/>
    <property type="project" value="TreeGrafter"/>
</dbReference>
<dbReference type="InterPro" id="IPR052715">
    <property type="entry name" value="RAYT_transposase"/>
</dbReference>
<dbReference type="InterPro" id="IPR002686">
    <property type="entry name" value="Transposase_17"/>
</dbReference>
<evidence type="ECO:0000313" key="2">
    <source>
        <dbReference type="EMBL" id="PTQ91217.1"/>
    </source>
</evidence>
<dbReference type="NCBIfam" id="NF047646">
    <property type="entry name" value="REP_Tyr_transpos"/>
    <property type="match status" value="1"/>
</dbReference>
<comment type="caution">
    <text evidence="2">The sequence shown here is derived from an EMBL/GenBank/DDBJ whole genome shotgun (WGS) entry which is preliminary data.</text>
</comment>
<dbReference type="SMART" id="SM01321">
    <property type="entry name" value="Y1_Tnp"/>
    <property type="match status" value="1"/>
</dbReference>
<sequence length="168" mass="20412">MAIYRRLYCHGGCYFFTVNLANRHSQLLIEHIELLKQSIRHVQQKHPFYIDAIVVLPEHLHCVWTLPTNDMDYSTRWRLIKSYFSYHLPYLNDEIYSDSRVKKAERGIWQRRFWEHLIRSEEDYRVHIDYVHINPVKHQLVNRVVDWPYSSFHKAVKQGIYDANWAGL</sequence>
<dbReference type="EMBL" id="QAON01000001">
    <property type="protein sequence ID" value="PTQ91217.1"/>
    <property type="molecule type" value="Genomic_DNA"/>
</dbReference>
<dbReference type="AlphaFoldDB" id="A0A2T5J3M7"/>
<dbReference type="Gene3D" id="3.30.70.1290">
    <property type="entry name" value="Transposase IS200-like"/>
    <property type="match status" value="1"/>
</dbReference>
<gene>
    <name evidence="2" type="ORF">C8N29_101290</name>
</gene>
<evidence type="ECO:0000259" key="1">
    <source>
        <dbReference type="SMART" id="SM01321"/>
    </source>
</evidence>
<dbReference type="GO" id="GO:0004803">
    <property type="term" value="F:transposase activity"/>
    <property type="evidence" value="ECO:0007669"/>
    <property type="project" value="InterPro"/>
</dbReference>
<proteinExistence type="predicted"/>